<sequence>LPELITTHVFLKTTHLFQSPQKMLLQRAGPIRAARPTQRAIRRVVVCQAQKPEDVGPMKAIALPLASMVAAALIAGAAMPEDALAASSRSGGRVGGSSGFASRKSAAPSRSIQTQAAPSVNSTTIVVAPAAPVYSPFGFSPFGGFGFGFGVPIFMPGSIFSGLLGLMAITLLFSVVFNVIRGIAAASSKQAKKDDDSWGDL</sequence>
<keyword evidence="2" id="KW-0812">Transmembrane</keyword>
<name>A0ABQ5SH49_9CHLO</name>
<organism evidence="3 4">
    <name type="scientific">Volvox africanus</name>
    <dbReference type="NCBI Taxonomy" id="51714"/>
    <lineage>
        <taxon>Eukaryota</taxon>
        <taxon>Viridiplantae</taxon>
        <taxon>Chlorophyta</taxon>
        <taxon>core chlorophytes</taxon>
        <taxon>Chlorophyceae</taxon>
        <taxon>CS clade</taxon>
        <taxon>Chlamydomonadales</taxon>
        <taxon>Volvocaceae</taxon>
        <taxon>Volvox</taxon>
    </lineage>
</organism>
<feature type="region of interest" description="Disordered" evidence="1">
    <location>
        <begin position="96"/>
        <end position="115"/>
    </location>
</feature>
<proteinExistence type="predicted"/>
<protein>
    <submittedName>
        <fullName evidence="3">Uncharacterized protein</fullName>
    </submittedName>
</protein>
<feature type="transmembrane region" description="Helical" evidence="2">
    <location>
        <begin position="159"/>
        <end position="180"/>
    </location>
</feature>
<keyword evidence="2" id="KW-0472">Membrane</keyword>
<feature type="non-terminal residue" evidence="3">
    <location>
        <position position="1"/>
    </location>
</feature>
<keyword evidence="2" id="KW-1133">Transmembrane helix</keyword>
<keyword evidence="4" id="KW-1185">Reference proteome</keyword>
<comment type="caution">
    <text evidence="3">The sequence shown here is derived from an EMBL/GenBank/DDBJ whole genome shotgun (WGS) entry which is preliminary data.</text>
</comment>
<gene>
    <name evidence="3" type="ORF">VaNZ11_013651</name>
</gene>
<evidence type="ECO:0000256" key="2">
    <source>
        <dbReference type="SAM" id="Phobius"/>
    </source>
</evidence>
<dbReference type="Proteomes" id="UP001165090">
    <property type="component" value="Unassembled WGS sequence"/>
</dbReference>
<dbReference type="EMBL" id="BSDZ01000080">
    <property type="protein sequence ID" value="GLI69104.1"/>
    <property type="molecule type" value="Genomic_DNA"/>
</dbReference>
<reference evidence="3 4" key="1">
    <citation type="journal article" date="2023" name="IScience">
        <title>Expanded male sex-determining region conserved during the evolution of homothallism in the green alga Volvox.</title>
        <authorList>
            <person name="Yamamoto K."/>
            <person name="Matsuzaki R."/>
            <person name="Mahakham W."/>
            <person name="Heman W."/>
            <person name="Sekimoto H."/>
            <person name="Kawachi M."/>
            <person name="Minakuchi Y."/>
            <person name="Toyoda A."/>
            <person name="Nozaki H."/>
        </authorList>
    </citation>
    <scope>NUCLEOTIDE SEQUENCE [LARGE SCALE GENOMIC DNA]</scope>
    <source>
        <strain evidence="3 4">NIES-4468</strain>
    </source>
</reference>
<evidence type="ECO:0000256" key="1">
    <source>
        <dbReference type="SAM" id="MobiDB-lite"/>
    </source>
</evidence>
<accession>A0ABQ5SH49</accession>
<evidence type="ECO:0000313" key="3">
    <source>
        <dbReference type="EMBL" id="GLI69104.1"/>
    </source>
</evidence>
<evidence type="ECO:0000313" key="4">
    <source>
        <dbReference type="Proteomes" id="UP001165090"/>
    </source>
</evidence>